<reference evidence="2 3" key="1">
    <citation type="journal article" date="2016" name="Nat. Commun.">
        <title>Thousands of microbial genomes shed light on interconnected biogeochemical processes in an aquifer system.</title>
        <authorList>
            <person name="Anantharaman K."/>
            <person name="Brown C.T."/>
            <person name="Hug L.A."/>
            <person name="Sharon I."/>
            <person name="Castelle C.J."/>
            <person name="Probst A.J."/>
            <person name="Thomas B.C."/>
            <person name="Singh A."/>
            <person name="Wilkins M.J."/>
            <person name="Karaoz U."/>
            <person name="Brodie E.L."/>
            <person name="Williams K.H."/>
            <person name="Hubbard S.S."/>
            <person name="Banfield J.F."/>
        </authorList>
    </citation>
    <scope>NUCLEOTIDE SEQUENCE [LARGE SCALE GENOMIC DNA]</scope>
</reference>
<evidence type="ECO:0000259" key="1">
    <source>
        <dbReference type="Pfam" id="PF13847"/>
    </source>
</evidence>
<comment type="caution">
    <text evidence="2">The sequence shown here is derived from an EMBL/GenBank/DDBJ whole genome shotgun (WGS) entry which is preliminary data.</text>
</comment>
<protein>
    <recommendedName>
        <fullName evidence="1">Methyltransferase domain-containing protein</fullName>
    </recommendedName>
</protein>
<dbReference type="InterPro" id="IPR029063">
    <property type="entry name" value="SAM-dependent_MTases_sf"/>
</dbReference>
<dbReference type="SUPFAM" id="SSF53335">
    <property type="entry name" value="S-adenosyl-L-methionine-dependent methyltransferases"/>
    <property type="match status" value="1"/>
</dbReference>
<feature type="domain" description="Methyltransferase" evidence="1">
    <location>
        <begin position="47"/>
        <end position="163"/>
    </location>
</feature>
<organism evidence="2 3">
    <name type="scientific">Candidatus Roizmanbacteria bacterium RIFCSPHIGHO2_01_FULL_39_8</name>
    <dbReference type="NCBI Taxonomy" id="1802033"/>
    <lineage>
        <taxon>Bacteria</taxon>
        <taxon>Candidatus Roizmaniibacteriota</taxon>
    </lineage>
</organism>
<dbReference type="PANTHER" id="PTHR43861">
    <property type="entry name" value="TRANS-ACONITATE 2-METHYLTRANSFERASE-RELATED"/>
    <property type="match status" value="1"/>
</dbReference>
<proteinExistence type="predicted"/>
<dbReference type="Pfam" id="PF13847">
    <property type="entry name" value="Methyltransf_31"/>
    <property type="match status" value="1"/>
</dbReference>
<dbReference type="CDD" id="cd02440">
    <property type="entry name" value="AdoMet_MTases"/>
    <property type="match status" value="1"/>
</dbReference>
<dbReference type="Proteomes" id="UP000177026">
    <property type="component" value="Unassembled WGS sequence"/>
</dbReference>
<accession>A0A1F7GSY4</accession>
<evidence type="ECO:0000313" key="2">
    <source>
        <dbReference type="EMBL" id="OGK22189.1"/>
    </source>
</evidence>
<dbReference type="AlphaFoldDB" id="A0A1F7GSY4"/>
<evidence type="ECO:0000313" key="3">
    <source>
        <dbReference type="Proteomes" id="UP000177026"/>
    </source>
</evidence>
<dbReference type="EMBL" id="MFZI01000004">
    <property type="protein sequence ID" value="OGK22189.1"/>
    <property type="molecule type" value="Genomic_DNA"/>
</dbReference>
<sequence>MKHHSTNPFDSDVSLNGGYLYTTNALLSSRLANERLTRATIDMMRLKGKRVIDVGCGDGSYTIDLYKKYKPEYTLGFDASRNAINLAKVLYKKNKNIYFEKGNIYNIPKRFGNFDIAIIRGVLHHLDSPQKAIQSVAKVASHIIILEPNGYNPLLKIIEKVSLYHRIHKEKSYFPLLIRTWVKKAGFRVIEDDFVGLVPFFCPDGMATTLKKVEPFVEGFPYVRNFLCGVYVLHAKK</sequence>
<name>A0A1F7GSY4_9BACT</name>
<dbReference type="Gene3D" id="3.40.50.150">
    <property type="entry name" value="Vaccinia Virus protein VP39"/>
    <property type="match status" value="1"/>
</dbReference>
<dbReference type="InterPro" id="IPR025714">
    <property type="entry name" value="Methyltranfer_dom"/>
</dbReference>
<gene>
    <name evidence="2" type="ORF">A2866_03465</name>
</gene>